<evidence type="ECO:0000256" key="2">
    <source>
        <dbReference type="SAM" id="MobiDB-lite"/>
    </source>
</evidence>
<dbReference type="PANTHER" id="PTHR21600:SF87">
    <property type="entry name" value="RNA PSEUDOURIDYLATE SYNTHASE DOMAIN-CONTAINING PROTEIN 1"/>
    <property type="match status" value="1"/>
</dbReference>
<dbReference type="Gene3D" id="3.30.2350.10">
    <property type="entry name" value="Pseudouridine synthase"/>
    <property type="match status" value="1"/>
</dbReference>
<dbReference type="InterPro" id="IPR006145">
    <property type="entry name" value="PsdUridine_synth_RsuA/RluA"/>
</dbReference>
<dbReference type="Pfam" id="PF00849">
    <property type="entry name" value="PseudoU_synth_2"/>
    <property type="match status" value="1"/>
</dbReference>
<gene>
    <name evidence="4" type="ORF">CCMP2556_LOCUS46804</name>
</gene>
<dbReference type="EMBL" id="CAXAMN010025884">
    <property type="protein sequence ID" value="CAK9098870.1"/>
    <property type="molecule type" value="Genomic_DNA"/>
</dbReference>
<feature type="region of interest" description="Disordered" evidence="2">
    <location>
        <begin position="515"/>
        <end position="534"/>
    </location>
</feature>
<evidence type="ECO:0000256" key="1">
    <source>
        <dbReference type="ARBA" id="ARBA00010876"/>
    </source>
</evidence>
<dbReference type="PANTHER" id="PTHR21600">
    <property type="entry name" value="MITOCHONDRIAL RNA PSEUDOURIDINE SYNTHASE"/>
    <property type="match status" value="1"/>
</dbReference>
<comment type="similarity">
    <text evidence="1">Belongs to the pseudouridine synthase RluA family.</text>
</comment>
<dbReference type="Proteomes" id="UP001642484">
    <property type="component" value="Unassembled WGS sequence"/>
</dbReference>
<dbReference type="CDD" id="cd02869">
    <property type="entry name" value="PseudoU_synth_RluA_like"/>
    <property type="match status" value="1"/>
</dbReference>
<keyword evidence="5" id="KW-1185">Reference proteome</keyword>
<dbReference type="InterPro" id="IPR020103">
    <property type="entry name" value="PsdUridine_synth_cat_dom_sf"/>
</dbReference>
<feature type="domain" description="Pseudouridine synthase RsuA/RluA-like" evidence="3">
    <location>
        <begin position="508"/>
        <end position="679"/>
    </location>
</feature>
<dbReference type="SUPFAM" id="SSF55120">
    <property type="entry name" value="Pseudouridine synthase"/>
    <property type="match status" value="1"/>
</dbReference>
<evidence type="ECO:0000313" key="4">
    <source>
        <dbReference type="EMBL" id="CAK9098870.1"/>
    </source>
</evidence>
<protein>
    <recommendedName>
        <fullName evidence="3">Pseudouridine synthase RsuA/RluA-like domain-containing protein</fullName>
    </recommendedName>
</protein>
<evidence type="ECO:0000259" key="3">
    <source>
        <dbReference type="Pfam" id="PF00849"/>
    </source>
</evidence>
<evidence type="ECO:0000313" key="5">
    <source>
        <dbReference type="Proteomes" id="UP001642484"/>
    </source>
</evidence>
<name>A0ABP0RFD0_9DINO</name>
<accession>A0ABP0RFD0</accession>
<dbReference type="InterPro" id="IPR050188">
    <property type="entry name" value="RluA_PseudoU_synthase"/>
</dbReference>
<proteinExistence type="inferred from homology"/>
<organism evidence="4 5">
    <name type="scientific">Durusdinium trenchii</name>
    <dbReference type="NCBI Taxonomy" id="1381693"/>
    <lineage>
        <taxon>Eukaryota</taxon>
        <taxon>Sar</taxon>
        <taxon>Alveolata</taxon>
        <taxon>Dinophyceae</taxon>
        <taxon>Suessiales</taxon>
        <taxon>Symbiodiniaceae</taxon>
        <taxon>Durusdinium</taxon>
    </lineage>
</organism>
<comment type="caution">
    <text evidence="4">The sequence shown here is derived from an EMBL/GenBank/DDBJ whole genome shotgun (WGS) entry which is preliminary data.</text>
</comment>
<sequence>MSKKPHSRSIRQLDAGSLAALARALGLLTVRKPSPNARAQSDKRFDEISVAAGCVREMKLEHMTNISFALGHHKEATVLLAEAEFNPSALVDLAWAFAKAWPCSNTEYGASRGTASGKGPNLRTSELQVLQVKIVKALVKHNLQRSLSTYQVSNLLWALAKTKVRTGASLEGWEDIDEVDDEHFGAKVMHRVHGTANTVADTILPLRCAEQILADLACKSLAHKSLHDLCRIGWTMATLRWTHSPLLQEICLISSRRIAQCERISPRHLALLAWSFTKLHVENHSPFLHMSLLKSLELLSECTGQDLANLLWAFGSTPSVRPHRDVVSTAVSVLAGRAVSDPRLSAQGLANVLWSCAGLGVGDLNFKGMVDATIAARAQELQLRDLSNLAWSFAMLAWHPCDARATGNVMLHRAGQILQDLLNAPTIDGRRLQNEATAILSLVWAETFSGRDVRFTEFGHLAAASLQRVGLALDQRGGFQPVLPVRPVEEAMTVRCDPQILFDLPDRMVLMKPSGWEVDQAPSPRGPTPSRPTRRKLSLFASRQFPARRFPIFEDASHQHGFLHRLDLPSSGLIAMAKSYQAFYDLMLQLHTGTMQRDYIVLCHGWFSPACQRIEGNILWFGSSDLPSATINQSDLAGRPAVTWTRVQAHLWRAEQKFSLVALRISTGRRHQIRSHMAHMGHPVVCDAKYGGCSEELWRRERQYVEDKQWCPRNFLHRYRLQFQLSSGRPFQAQAPLPSDLKFALAELSPRTSCSVSDLQLKAWLSSEPSELMDWADLPTLPNDCVEEESKSSRALG</sequence>
<reference evidence="4 5" key="1">
    <citation type="submission" date="2024-02" db="EMBL/GenBank/DDBJ databases">
        <authorList>
            <person name="Chen Y."/>
            <person name="Shah S."/>
            <person name="Dougan E. K."/>
            <person name="Thang M."/>
            <person name="Chan C."/>
        </authorList>
    </citation>
    <scope>NUCLEOTIDE SEQUENCE [LARGE SCALE GENOMIC DNA]</scope>
</reference>